<dbReference type="EMBL" id="AMZH03029263">
    <property type="protein sequence ID" value="RRT33344.1"/>
    <property type="molecule type" value="Genomic_DNA"/>
</dbReference>
<accession>A0A426X1J1</accession>
<feature type="region of interest" description="Disordered" evidence="1">
    <location>
        <begin position="189"/>
        <end position="225"/>
    </location>
</feature>
<comment type="caution">
    <text evidence="2">The sequence shown here is derived from an EMBL/GenBank/DDBJ whole genome shotgun (WGS) entry which is preliminary data.</text>
</comment>
<sequence>MGGALGSGSGGWLLAWWSSGREKVFQLGSVAESCEKVGSGGVPDVTSPTVKLVWLSILRSPCSVRCRGFYSNDCGRSYLRPLSSLLLTIPSYLTMLSVVLAMRHASSSLQLGDIDLAHLTLVRSVVQRLTLPCLCQADSNTSSRPCQRAYCPRARGRGSQVNIRHIILPPQKTFSRFLIRVPNMRSCNEPSDGSEVRLVSDPNEHELIRPSRGSGSDPTEQKLGN</sequence>
<name>A0A426X1J1_ENSVE</name>
<evidence type="ECO:0000256" key="1">
    <source>
        <dbReference type="SAM" id="MobiDB-lite"/>
    </source>
</evidence>
<reference evidence="2 3" key="1">
    <citation type="journal article" date="2014" name="Agronomy (Basel)">
        <title>A Draft Genome Sequence for Ensete ventricosum, the Drought-Tolerant Tree Against Hunger.</title>
        <authorList>
            <person name="Harrison J."/>
            <person name="Moore K.A."/>
            <person name="Paszkiewicz K."/>
            <person name="Jones T."/>
            <person name="Grant M."/>
            <person name="Ambacheew D."/>
            <person name="Muzemil S."/>
            <person name="Studholme D.J."/>
        </authorList>
    </citation>
    <scope>NUCLEOTIDE SEQUENCE [LARGE SCALE GENOMIC DNA]</scope>
</reference>
<evidence type="ECO:0000313" key="2">
    <source>
        <dbReference type="EMBL" id="RRT33344.1"/>
    </source>
</evidence>
<organism evidence="2 3">
    <name type="scientific">Ensete ventricosum</name>
    <name type="common">Abyssinian banana</name>
    <name type="synonym">Musa ensete</name>
    <dbReference type="NCBI Taxonomy" id="4639"/>
    <lineage>
        <taxon>Eukaryota</taxon>
        <taxon>Viridiplantae</taxon>
        <taxon>Streptophyta</taxon>
        <taxon>Embryophyta</taxon>
        <taxon>Tracheophyta</taxon>
        <taxon>Spermatophyta</taxon>
        <taxon>Magnoliopsida</taxon>
        <taxon>Liliopsida</taxon>
        <taxon>Zingiberales</taxon>
        <taxon>Musaceae</taxon>
        <taxon>Ensete</taxon>
    </lineage>
</organism>
<dbReference type="AlphaFoldDB" id="A0A426X1J1"/>
<dbReference type="Proteomes" id="UP000287651">
    <property type="component" value="Unassembled WGS sequence"/>
</dbReference>
<protein>
    <submittedName>
        <fullName evidence="2">Uncharacterized protein</fullName>
    </submittedName>
</protein>
<evidence type="ECO:0000313" key="3">
    <source>
        <dbReference type="Proteomes" id="UP000287651"/>
    </source>
</evidence>
<gene>
    <name evidence="2" type="ORF">B296_00055499</name>
</gene>
<proteinExistence type="predicted"/>
<feature type="compositionally biased region" description="Polar residues" evidence="1">
    <location>
        <begin position="213"/>
        <end position="225"/>
    </location>
</feature>